<evidence type="ECO:0000256" key="1">
    <source>
        <dbReference type="SAM" id="MobiDB-lite"/>
    </source>
</evidence>
<reference evidence="2 3" key="2">
    <citation type="submission" date="2008-10" db="EMBL/GenBank/DDBJ databases">
        <authorList>
            <person name="Fulton L."/>
            <person name="Clifton S."/>
            <person name="Fulton B."/>
            <person name="Xu J."/>
            <person name="Minx P."/>
            <person name="Pepin K.H."/>
            <person name="Johnson M."/>
            <person name="Bhonagiri V."/>
            <person name="Nash W.E."/>
            <person name="Mardis E.R."/>
            <person name="Wilson R.K."/>
        </authorList>
    </citation>
    <scope>NUCLEOTIDE SEQUENCE [LARGE SCALE GENOMIC DNA]</scope>
    <source>
        <strain evidence="2 3">ATCC 29098</strain>
    </source>
</reference>
<dbReference type="AlphaFoldDB" id="B6WVZ7"/>
<sequence>MGAPPGMKGVFANCRRLRRVLSWPPARGKEWGKAPGADGREAAEGVDVPAGRAAPDSGTGAGHKKFAGMGNNKRIETVCPGACPAVDSAVGNHPALKGRPLGEGCFCR</sequence>
<feature type="compositionally biased region" description="Basic and acidic residues" evidence="1">
    <location>
        <begin position="27"/>
        <end position="43"/>
    </location>
</feature>
<dbReference type="HOGENOM" id="CLU_2192789_0_0_7"/>
<comment type="caution">
    <text evidence="2">The sequence shown here is derived from an EMBL/GenBank/DDBJ whole genome shotgun (WGS) entry which is preliminary data.</text>
</comment>
<proteinExistence type="predicted"/>
<dbReference type="Proteomes" id="UP000003676">
    <property type="component" value="Unassembled WGS sequence"/>
</dbReference>
<accession>B6WVZ7</accession>
<reference evidence="2 3" key="1">
    <citation type="submission" date="2008-10" db="EMBL/GenBank/DDBJ databases">
        <title>Draft genome sequence of Desulvovibrio piger (ATCC 29098).</title>
        <authorList>
            <person name="Sudarsanam P."/>
            <person name="Ley R."/>
            <person name="Guruge J."/>
            <person name="Turnbaugh P.J."/>
            <person name="Mahowald M."/>
            <person name="Liep D."/>
            <person name="Gordon J."/>
        </authorList>
    </citation>
    <scope>NUCLEOTIDE SEQUENCE [LARGE SCALE GENOMIC DNA]</scope>
    <source>
        <strain evidence="2 3">ATCC 29098</strain>
    </source>
</reference>
<gene>
    <name evidence="2" type="ORF">DESPIG_02265</name>
</gene>
<feature type="region of interest" description="Disordered" evidence="1">
    <location>
        <begin position="26"/>
        <end position="65"/>
    </location>
</feature>
<protein>
    <submittedName>
        <fullName evidence="2">Uncharacterized protein</fullName>
    </submittedName>
</protein>
<name>B6WVZ7_9BACT</name>
<organism evidence="2 3">
    <name type="scientific">Desulfovibrio piger ATCC 29098</name>
    <dbReference type="NCBI Taxonomy" id="411464"/>
    <lineage>
        <taxon>Bacteria</taxon>
        <taxon>Pseudomonadati</taxon>
        <taxon>Thermodesulfobacteriota</taxon>
        <taxon>Desulfovibrionia</taxon>
        <taxon>Desulfovibrionales</taxon>
        <taxon>Desulfovibrionaceae</taxon>
        <taxon>Desulfovibrio</taxon>
    </lineage>
</organism>
<evidence type="ECO:0000313" key="2">
    <source>
        <dbReference type="EMBL" id="EEB32897.1"/>
    </source>
</evidence>
<evidence type="ECO:0000313" key="3">
    <source>
        <dbReference type="Proteomes" id="UP000003676"/>
    </source>
</evidence>
<dbReference type="EMBL" id="ABXU01000067">
    <property type="protein sequence ID" value="EEB32897.1"/>
    <property type="molecule type" value="Genomic_DNA"/>
</dbReference>